<feature type="compositionally biased region" description="Basic and acidic residues" evidence="1">
    <location>
        <begin position="317"/>
        <end position="329"/>
    </location>
</feature>
<dbReference type="GO" id="GO:0030276">
    <property type="term" value="F:clathrin binding"/>
    <property type="evidence" value="ECO:0007669"/>
    <property type="project" value="TreeGrafter"/>
</dbReference>
<evidence type="ECO:0000259" key="2">
    <source>
        <dbReference type="PROSITE" id="PS50030"/>
    </source>
</evidence>
<dbReference type="OrthoDB" id="1717591at2759"/>
<feature type="region of interest" description="Disordered" evidence="1">
    <location>
        <begin position="285"/>
        <end position="360"/>
    </location>
</feature>
<organism evidence="3 4">
    <name type="scientific">Pseudovirgaria hyperparasitica</name>
    <dbReference type="NCBI Taxonomy" id="470096"/>
    <lineage>
        <taxon>Eukaryota</taxon>
        <taxon>Fungi</taxon>
        <taxon>Dikarya</taxon>
        <taxon>Ascomycota</taxon>
        <taxon>Pezizomycotina</taxon>
        <taxon>Dothideomycetes</taxon>
        <taxon>Dothideomycetes incertae sedis</taxon>
        <taxon>Acrospermales</taxon>
        <taxon>Acrospermaceae</taxon>
        <taxon>Pseudovirgaria</taxon>
    </lineage>
</organism>
<dbReference type="FunFam" id="1.10.287.110:FF:000002">
    <property type="entry name" value="putative tyrosine-protein phosphatase auxilin isoform X2"/>
    <property type="match status" value="1"/>
</dbReference>
<evidence type="ECO:0000313" key="3">
    <source>
        <dbReference type="EMBL" id="KAF2753941.1"/>
    </source>
</evidence>
<dbReference type="GO" id="GO:0005737">
    <property type="term" value="C:cytoplasm"/>
    <property type="evidence" value="ECO:0007669"/>
    <property type="project" value="TreeGrafter"/>
</dbReference>
<dbReference type="GO" id="GO:0031982">
    <property type="term" value="C:vesicle"/>
    <property type="evidence" value="ECO:0007669"/>
    <property type="project" value="TreeGrafter"/>
</dbReference>
<feature type="compositionally biased region" description="Basic and acidic residues" evidence="1">
    <location>
        <begin position="239"/>
        <end position="250"/>
    </location>
</feature>
<dbReference type="InterPro" id="IPR011990">
    <property type="entry name" value="TPR-like_helical_dom_sf"/>
</dbReference>
<dbReference type="PROSITE" id="PS50030">
    <property type="entry name" value="UBA"/>
    <property type="match status" value="1"/>
</dbReference>
<dbReference type="EMBL" id="ML996582">
    <property type="protein sequence ID" value="KAF2753941.1"/>
    <property type="molecule type" value="Genomic_DNA"/>
</dbReference>
<feature type="region of interest" description="Disordered" evidence="1">
    <location>
        <begin position="1"/>
        <end position="262"/>
    </location>
</feature>
<keyword evidence="4" id="KW-1185">Reference proteome</keyword>
<feature type="compositionally biased region" description="Polar residues" evidence="1">
    <location>
        <begin position="147"/>
        <end position="158"/>
    </location>
</feature>
<sequence>MDDLSGLNWSSGSNGQPSNIKANFPTMNRPMNMALSPANSGRSTPLSSQNSGAFSSLPAQKPKIGSKPSTPANDSFASLVTSASSPKPPAALSLQERQRQLLEEKARQAGLNHTNQDAHFWDNLGQTDKGKAPSSFPVPSINRVHSPLQQTVSTPQSESEQDILAAFSSDAKVDSSSHFPPPAQDHTPFENDDDDDPFGLGSLPQNKVQPVAANPTHPEQDDDILGMLGKPVSELPRNANEKTKPAHVTRELSPNENVSSPRDKAVAEIVDMGFPADRAARALAQTQSGTNVQQAVSILLNQAHQEATERSQGSGRSRPDSRDRSDRRASPAWAQENTSRPSSRPARGDNRTSTAEKDVAQYAQDIGSSLFKSANSLWKTSQKKVQRAVADFNQDGDPSQPKWMRDAMKAQAQAAQHEEERSTSRQRNGGGSDRNDILQTDTRVTNEAMALEASHGPPRRNKAPERGPSPMDASLRGRLSELPSREAPAWASDNVRRPEPEKRPIAKLSRQDVEDQSAQAYVSPARRKKAGPPPAEPQKVSSSESRAAVSTPLNSNNPFAQRPNSQNPTSAPRNSAPIEVRPKVPTRNIPNVSPTALSTSAAHRQKGTEQFKRGDYSAAHSSYSSALTQIPSTHPIIIVILSNRALTSLKNGDPKSAVADADGVLMIIGPSKGHGEKISMGGTEPDKDMRDFFGKALMRKAEALENMEKWHDALKVWREAVEAGVGGSVSMQGRNRCEKAIAPKPATKSAAPKTKPRPAPFTSAMADFGGALSDGSEAASVKRLREANAAADKADDEKFRLSDQVDARLMAWKGTKADNLRALLGSLDNVLWPEAGWKKVGMNELVMPNKVKIVYMKAIAKVHPDKVSQTATTEQKMISASVFSTLNEAWDKFKTDNNL</sequence>
<dbReference type="GO" id="GO:0072318">
    <property type="term" value="P:clathrin coat disassembly"/>
    <property type="evidence" value="ECO:0007669"/>
    <property type="project" value="TreeGrafter"/>
</dbReference>
<dbReference type="CDD" id="cd14270">
    <property type="entry name" value="UBA"/>
    <property type="match status" value="1"/>
</dbReference>
<dbReference type="SMART" id="SM00165">
    <property type="entry name" value="UBA"/>
    <property type="match status" value="1"/>
</dbReference>
<feature type="compositionally biased region" description="Polar residues" evidence="1">
    <location>
        <begin position="67"/>
        <end position="81"/>
    </location>
</feature>
<dbReference type="SUPFAM" id="SSF46934">
    <property type="entry name" value="UBA-like"/>
    <property type="match status" value="1"/>
</dbReference>
<dbReference type="Gene3D" id="1.10.8.10">
    <property type="entry name" value="DNA helicase RuvA subunit, C-terminal domain"/>
    <property type="match status" value="1"/>
</dbReference>
<feature type="compositionally biased region" description="Polar residues" evidence="1">
    <location>
        <begin position="551"/>
        <end position="573"/>
    </location>
</feature>
<feature type="compositionally biased region" description="Low complexity" evidence="1">
    <location>
        <begin position="82"/>
        <end position="95"/>
    </location>
</feature>
<feature type="compositionally biased region" description="Polar residues" evidence="1">
    <location>
        <begin position="37"/>
        <end position="58"/>
    </location>
</feature>
<accession>A0A6A6VXG2</accession>
<dbReference type="Gene3D" id="1.25.40.10">
    <property type="entry name" value="Tetratricopeptide repeat domain"/>
    <property type="match status" value="1"/>
</dbReference>
<feature type="compositionally biased region" description="Polar residues" evidence="1">
    <location>
        <begin position="588"/>
        <end position="602"/>
    </location>
</feature>
<feature type="compositionally biased region" description="Polar residues" evidence="1">
    <location>
        <begin position="285"/>
        <end position="305"/>
    </location>
</feature>
<protein>
    <recommendedName>
        <fullName evidence="2">UBA domain-containing protein</fullName>
    </recommendedName>
</protein>
<feature type="compositionally biased region" description="Basic and acidic residues" evidence="1">
    <location>
        <begin position="96"/>
        <end position="107"/>
    </location>
</feature>
<dbReference type="PANTHER" id="PTHR23172">
    <property type="entry name" value="AUXILIN/CYCLIN G-ASSOCIATED KINASE-RELATED"/>
    <property type="match status" value="1"/>
</dbReference>
<dbReference type="PANTHER" id="PTHR23172:SF19">
    <property type="entry name" value="J DOMAIN-CONTAINING PROTEIN"/>
    <property type="match status" value="1"/>
</dbReference>
<dbReference type="GO" id="GO:0072583">
    <property type="term" value="P:clathrin-dependent endocytosis"/>
    <property type="evidence" value="ECO:0007669"/>
    <property type="project" value="TreeGrafter"/>
</dbReference>
<feature type="compositionally biased region" description="Basic and acidic residues" evidence="1">
    <location>
        <begin position="346"/>
        <end position="359"/>
    </location>
</feature>
<gene>
    <name evidence="3" type="ORF">EJ05DRAFT_160670</name>
</gene>
<feature type="compositionally biased region" description="Basic and acidic residues" evidence="1">
    <location>
        <begin position="494"/>
        <end position="513"/>
    </location>
</feature>
<dbReference type="SUPFAM" id="SSF48452">
    <property type="entry name" value="TPR-like"/>
    <property type="match status" value="1"/>
</dbReference>
<dbReference type="InterPro" id="IPR015940">
    <property type="entry name" value="UBA"/>
</dbReference>
<feature type="compositionally biased region" description="Low complexity" evidence="1">
    <location>
        <begin position="1"/>
        <end position="15"/>
    </location>
</feature>
<feature type="region of interest" description="Disordered" evidence="1">
    <location>
        <begin position="378"/>
        <end position="608"/>
    </location>
</feature>
<evidence type="ECO:0000313" key="4">
    <source>
        <dbReference type="Proteomes" id="UP000799437"/>
    </source>
</evidence>
<dbReference type="Gene3D" id="1.10.287.110">
    <property type="entry name" value="DnaJ domain"/>
    <property type="match status" value="1"/>
</dbReference>
<proteinExistence type="predicted"/>
<dbReference type="InterPro" id="IPR036869">
    <property type="entry name" value="J_dom_sf"/>
</dbReference>
<dbReference type="Proteomes" id="UP000799437">
    <property type="component" value="Unassembled WGS sequence"/>
</dbReference>
<name>A0A6A6VXG2_9PEZI</name>
<dbReference type="GeneID" id="54480458"/>
<dbReference type="InterPro" id="IPR009060">
    <property type="entry name" value="UBA-like_sf"/>
</dbReference>
<feature type="domain" description="UBA" evidence="2">
    <location>
        <begin position="260"/>
        <end position="302"/>
    </location>
</feature>
<evidence type="ECO:0000256" key="1">
    <source>
        <dbReference type="SAM" id="MobiDB-lite"/>
    </source>
</evidence>
<dbReference type="AlphaFoldDB" id="A0A6A6VXG2"/>
<dbReference type="SUPFAM" id="SSF46565">
    <property type="entry name" value="Chaperone J-domain"/>
    <property type="match status" value="1"/>
</dbReference>
<dbReference type="FunFam" id="1.25.40.10:FF:000354">
    <property type="entry name" value="UBA domain-containing protein 7"/>
    <property type="match status" value="1"/>
</dbReference>
<reference evidence="3" key="1">
    <citation type="journal article" date="2020" name="Stud. Mycol.">
        <title>101 Dothideomycetes genomes: a test case for predicting lifestyles and emergence of pathogens.</title>
        <authorList>
            <person name="Haridas S."/>
            <person name="Albert R."/>
            <person name="Binder M."/>
            <person name="Bloem J."/>
            <person name="Labutti K."/>
            <person name="Salamov A."/>
            <person name="Andreopoulos B."/>
            <person name="Baker S."/>
            <person name="Barry K."/>
            <person name="Bills G."/>
            <person name="Bluhm B."/>
            <person name="Cannon C."/>
            <person name="Castanera R."/>
            <person name="Culley D."/>
            <person name="Daum C."/>
            <person name="Ezra D."/>
            <person name="Gonzalez J."/>
            <person name="Henrissat B."/>
            <person name="Kuo A."/>
            <person name="Liang C."/>
            <person name="Lipzen A."/>
            <person name="Lutzoni F."/>
            <person name="Magnuson J."/>
            <person name="Mondo S."/>
            <person name="Nolan M."/>
            <person name="Ohm R."/>
            <person name="Pangilinan J."/>
            <person name="Park H.-J."/>
            <person name="Ramirez L."/>
            <person name="Alfaro M."/>
            <person name="Sun H."/>
            <person name="Tritt A."/>
            <person name="Yoshinaga Y."/>
            <person name="Zwiers L.-H."/>
            <person name="Turgeon B."/>
            <person name="Goodwin S."/>
            <person name="Spatafora J."/>
            <person name="Crous P."/>
            <person name="Grigoriev I."/>
        </authorList>
    </citation>
    <scope>NUCLEOTIDE SEQUENCE</scope>
    <source>
        <strain evidence="3">CBS 121739</strain>
    </source>
</reference>
<dbReference type="RefSeq" id="XP_033596392.1">
    <property type="nucleotide sequence ID" value="XM_033739404.1"/>
</dbReference>